<evidence type="ECO:0000256" key="1">
    <source>
        <dbReference type="ARBA" id="ARBA00010638"/>
    </source>
</evidence>
<dbReference type="GeneID" id="60999642"/>
<dbReference type="PANTHER" id="PTHR23407:SF1">
    <property type="entry name" value="5-FORMYLTETRAHYDROFOLATE CYCLO-LIGASE"/>
    <property type="match status" value="1"/>
</dbReference>
<dbReference type="EC" id="6.3.3.2" evidence="5"/>
<keyword evidence="2 4" id="KW-0547">Nucleotide-binding</keyword>
<proteinExistence type="inferred from homology"/>
<feature type="binding site" evidence="4">
    <location>
        <begin position="8"/>
        <end position="12"/>
    </location>
    <ligand>
        <name>ATP</name>
        <dbReference type="ChEBI" id="CHEBI:30616"/>
    </ligand>
</feature>
<name>A0A1A6G7I4_ENTMU</name>
<reference evidence="7 8" key="1">
    <citation type="submission" date="2017-05" db="EMBL/GenBank/DDBJ databases">
        <title>The Genome Sequence of Enterococcus mundtii 6B1_DIV0119.</title>
        <authorList>
            <consortium name="The Broad Institute Genomics Platform"/>
            <consortium name="The Broad Institute Genomic Center for Infectious Diseases"/>
            <person name="Earl A."/>
            <person name="Manson A."/>
            <person name="Schwartman J."/>
            <person name="Gilmore M."/>
            <person name="Abouelleil A."/>
            <person name="Cao P."/>
            <person name="Chapman S."/>
            <person name="Cusick C."/>
            <person name="Shea T."/>
            <person name="Young S."/>
            <person name="Neafsey D."/>
            <person name="Nusbaum C."/>
            <person name="Birren B."/>
        </authorList>
    </citation>
    <scope>NUCLEOTIDE SEQUENCE [LARGE SCALE GENOMIC DNA]</scope>
    <source>
        <strain evidence="7 8">6B1_DIV0119</strain>
    </source>
</reference>
<dbReference type="GO" id="GO:0035999">
    <property type="term" value="P:tetrahydrofolate interconversion"/>
    <property type="evidence" value="ECO:0007669"/>
    <property type="project" value="TreeGrafter"/>
</dbReference>
<keyword evidence="5" id="KW-0460">Magnesium</keyword>
<dbReference type="InterPro" id="IPR037171">
    <property type="entry name" value="NagB/RpiA_transferase-like"/>
</dbReference>
<evidence type="ECO:0000256" key="2">
    <source>
        <dbReference type="ARBA" id="ARBA00022741"/>
    </source>
</evidence>
<dbReference type="SUPFAM" id="SSF100950">
    <property type="entry name" value="NagB/RpiA/CoA transferase-like"/>
    <property type="match status" value="1"/>
</dbReference>
<feature type="binding site" evidence="4">
    <location>
        <begin position="136"/>
        <end position="144"/>
    </location>
    <ligand>
        <name>ATP</name>
        <dbReference type="ChEBI" id="CHEBI:30616"/>
    </ligand>
</feature>
<dbReference type="InterPro" id="IPR024185">
    <property type="entry name" value="FTHF_cligase-like_sf"/>
</dbReference>
<protein>
    <recommendedName>
        <fullName evidence="5">5-formyltetrahydrofolate cyclo-ligase</fullName>
        <ecNumber evidence="5">6.3.3.2</ecNumber>
    </recommendedName>
</protein>
<keyword evidence="3 4" id="KW-0067">ATP-binding</keyword>
<keyword evidence="7" id="KW-0436">Ligase</keyword>
<comment type="caution">
    <text evidence="7">The sequence shown here is derived from an EMBL/GenBank/DDBJ whole genome shotgun (WGS) entry which is preliminary data.</text>
</comment>
<gene>
    <name evidence="6" type="primary">fthC</name>
    <name evidence="7" type="ORF">A5802_001384</name>
    <name evidence="6" type="ORF">EMU01_26970</name>
</gene>
<evidence type="ECO:0000313" key="6">
    <source>
        <dbReference type="EMBL" id="GEL81553.1"/>
    </source>
</evidence>
<comment type="similarity">
    <text evidence="1 5">Belongs to the 5-formyltetrahydrofolate cyclo-ligase family.</text>
</comment>
<dbReference type="EMBL" id="BJWA01000027">
    <property type="protein sequence ID" value="GEL81553.1"/>
    <property type="molecule type" value="Genomic_DNA"/>
</dbReference>
<reference evidence="6 9" key="2">
    <citation type="submission" date="2019-07" db="EMBL/GenBank/DDBJ databases">
        <title>Whole genome shotgun sequence of Enterococcus mundtii NBRC 100490.</title>
        <authorList>
            <person name="Hosoyama A."/>
            <person name="Uohara A."/>
            <person name="Ohji S."/>
            <person name="Ichikawa N."/>
        </authorList>
    </citation>
    <scope>NUCLEOTIDE SEQUENCE [LARGE SCALE GENOMIC DNA]</scope>
    <source>
        <strain evidence="6 9">NBRC 100490</strain>
    </source>
</reference>
<dbReference type="Proteomes" id="UP000195024">
    <property type="component" value="Unassembled WGS sequence"/>
</dbReference>
<evidence type="ECO:0000256" key="3">
    <source>
        <dbReference type="ARBA" id="ARBA00022840"/>
    </source>
</evidence>
<dbReference type="PANTHER" id="PTHR23407">
    <property type="entry name" value="ATPASE INHIBITOR/5-FORMYLTETRAHYDROFOLATE CYCLO-LIGASE"/>
    <property type="match status" value="1"/>
</dbReference>
<dbReference type="Pfam" id="PF01812">
    <property type="entry name" value="5-FTHF_cyc-lig"/>
    <property type="match status" value="1"/>
</dbReference>
<evidence type="ECO:0000313" key="8">
    <source>
        <dbReference type="Proteomes" id="UP000195024"/>
    </source>
</evidence>
<dbReference type="PIRSF" id="PIRSF006806">
    <property type="entry name" value="FTHF_cligase"/>
    <property type="match status" value="1"/>
</dbReference>
<dbReference type="NCBIfam" id="TIGR02727">
    <property type="entry name" value="MTHFS_bact"/>
    <property type="match status" value="1"/>
</dbReference>
<dbReference type="EMBL" id="NGMS01000001">
    <property type="protein sequence ID" value="OTP27649.1"/>
    <property type="molecule type" value="Genomic_DNA"/>
</dbReference>
<evidence type="ECO:0000313" key="9">
    <source>
        <dbReference type="Proteomes" id="UP000321175"/>
    </source>
</evidence>
<dbReference type="InterPro" id="IPR002698">
    <property type="entry name" value="FTHF_cligase"/>
</dbReference>
<dbReference type="GO" id="GO:0005524">
    <property type="term" value="F:ATP binding"/>
    <property type="evidence" value="ECO:0007669"/>
    <property type="project" value="UniProtKB-KW"/>
</dbReference>
<evidence type="ECO:0000256" key="4">
    <source>
        <dbReference type="PIRSR" id="PIRSR006806-1"/>
    </source>
</evidence>
<sequence length="183" mass="21409">MGHEKQKKEQLRQFGINELKKIAASGYKKEKEQKIYKQLFATEYWKQAQVIGITLSNEFEIDTRPLIEQARASGKIVVIPKTLPKRQMAFYEFSENTVLERSSFGVLEPVSTHLYEATMIDLLIVPGIIFHPDGYRIGFGGGYYDRYLKEYPHQTCSLTFKEMIHNDWEPEDFDKKIQHLLND</sequence>
<feature type="binding site" evidence="4">
    <location>
        <position position="60"/>
    </location>
    <ligand>
        <name>substrate</name>
    </ligand>
</feature>
<dbReference type="Gene3D" id="3.40.50.10420">
    <property type="entry name" value="NagB/RpiA/CoA transferase-like"/>
    <property type="match status" value="1"/>
</dbReference>
<dbReference type="AlphaFoldDB" id="A0A1A6G7I4"/>
<comment type="cofactor">
    <cofactor evidence="5">
        <name>Mg(2+)</name>
        <dbReference type="ChEBI" id="CHEBI:18420"/>
    </cofactor>
</comment>
<organism evidence="7 8">
    <name type="scientific">Enterococcus mundtii</name>
    <dbReference type="NCBI Taxonomy" id="53346"/>
    <lineage>
        <taxon>Bacteria</taxon>
        <taxon>Bacillati</taxon>
        <taxon>Bacillota</taxon>
        <taxon>Bacilli</taxon>
        <taxon>Lactobacillales</taxon>
        <taxon>Enterococcaceae</taxon>
        <taxon>Enterococcus</taxon>
    </lineage>
</organism>
<dbReference type="Proteomes" id="UP000321175">
    <property type="component" value="Unassembled WGS sequence"/>
</dbReference>
<dbReference type="GO" id="GO:0030272">
    <property type="term" value="F:5-formyltetrahydrofolate cyclo-ligase activity"/>
    <property type="evidence" value="ECO:0007669"/>
    <property type="project" value="UniProtKB-EC"/>
</dbReference>
<evidence type="ECO:0000313" key="7">
    <source>
        <dbReference type="EMBL" id="OTP27649.1"/>
    </source>
</evidence>
<keyword evidence="9" id="KW-1185">Reference proteome</keyword>
<keyword evidence="5" id="KW-0479">Metal-binding</keyword>
<dbReference type="GO" id="GO:0046872">
    <property type="term" value="F:metal ion binding"/>
    <property type="evidence" value="ECO:0007669"/>
    <property type="project" value="UniProtKB-KW"/>
</dbReference>
<feature type="binding site" evidence="4">
    <location>
        <position position="55"/>
    </location>
    <ligand>
        <name>substrate</name>
    </ligand>
</feature>
<accession>A0A1A6G7I4</accession>
<dbReference type="RefSeq" id="WP_065096499.1">
    <property type="nucleotide sequence ID" value="NZ_BJWA01000027.1"/>
</dbReference>
<comment type="catalytic activity">
    <reaction evidence="5">
        <text>(6S)-5-formyl-5,6,7,8-tetrahydrofolate + ATP = (6R)-5,10-methenyltetrahydrofolate + ADP + phosphate</text>
        <dbReference type="Rhea" id="RHEA:10488"/>
        <dbReference type="ChEBI" id="CHEBI:30616"/>
        <dbReference type="ChEBI" id="CHEBI:43474"/>
        <dbReference type="ChEBI" id="CHEBI:57455"/>
        <dbReference type="ChEBI" id="CHEBI:57457"/>
        <dbReference type="ChEBI" id="CHEBI:456216"/>
        <dbReference type="EC" id="6.3.3.2"/>
    </reaction>
</comment>
<dbReference type="GO" id="GO:0009396">
    <property type="term" value="P:folic acid-containing compound biosynthetic process"/>
    <property type="evidence" value="ECO:0007669"/>
    <property type="project" value="TreeGrafter"/>
</dbReference>
<evidence type="ECO:0000256" key="5">
    <source>
        <dbReference type="RuleBase" id="RU361279"/>
    </source>
</evidence>